<dbReference type="AlphaFoldDB" id="A0A9K3PIW9"/>
<name>A0A9K3PIW9_9STRA</name>
<dbReference type="EMBL" id="JAGRRH010000019">
    <property type="protein sequence ID" value="KAG7349108.1"/>
    <property type="molecule type" value="Genomic_DNA"/>
</dbReference>
<proteinExistence type="predicted"/>
<evidence type="ECO:0000313" key="1">
    <source>
        <dbReference type="EMBL" id="KAG7349108.1"/>
    </source>
</evidence>
<organism evidence="1 2">
    <name type="scientific">Nitzschia inconspicua</name>
    <dbReference type="NCBI Taxonomy" id="303405"/>
    <lineage>
        <taxon>Eukaryota</taxon>
        <taxon>Sar</taxon>
        <taxon>Stramenopiles</taxon>
        <taxon>Ochrophyta</taxon>
        <taxon>Bacillariophyta</taxon>
        <taxon>Bacillariophyceae</taxon>
        <taxon>Bacillariophycidae</taxon>
        <taxon>Bacillariales</taxon>
        <taxon>Bacillariaceae</taxon>
        <taxon>Nitzschia</taxon>
    </lineage>
</organism>
<reference evidence="1" key="2">
    <citation type="submission" date="2021-04" db="EMBL/GenBank/DDBJ databases">
        <authorList>
            <person name="Podell S."/>
        </authorList>
    </citation>
    <scope>NUCLEOTIDE SEQUENCE</scope>
    <source>
        <strain evidence="1">Hildebrandi</strain>
    </source>
</reference>
<dbReference type="OrthoDB" id="185024at2759"/>
<reference evidence="1" key="1">
    <citation type="journal article" date="2021" name="Sci. Rep.">
        <title>Diploid genomic architecture of Nitzschia inconspicua, an elite biomass production diatom.</title>
        <authorList>
            <person name="Oliver A."/>
            <person name="Podell S."/>
            <person name="Pinowska A."/>
            <person name="Traller J.C."/>
            <person name="Smith S.R."/>
            <person name="McClure R."/>
            <person name="Beliaev A."/>
            <person name="Bohutskyi P."/>
            <person name="Hill E.A."/>
            <person name="Rabines A."/>
            <person name="Zheng H."/>
            <person name="Allen L.Z."/>
            <person name="Kuo A."/>
            <person name="Grigoriev I.V."/>
            <person name="Allen A.E."/>
            <person name="Hazlebeck D."/>
            <person name="Allen E.E."/>
        </authorList>
    </citation>
    <scope>NUCLEOTIDE SEQUENCE</scope>
    <source>
        <strain evidence="1">Hildebrandi</strain>
    </source>
</reference>
<gene>
    <name evidence="1" type="ORF">IV203_011705</name>
</gene>
<accession>A0A9K3PIW9</accession>
<comment type="caution">
    <text evidence="1">The sequence shown here is derived from an EMBL/GenBank/DDBJ whole genome shotgun (WGS) entry which is preliminary data.</text>
</comment>
<sequence>MTADDKNAKFEAAVDAMAEHRFYDVTIVCTTDDYQAEFWMTKLSKSITKTADDNFPMVIAVSEDWTDPSGAGNGLGTLYAWQKACRYANKNLGGVDLDTLLLEGKISAALYHTAGKGTRMAPLPASENNNKPGVKLPFPKALTVLESVVRQTGIYAASRKGRLSVYWGDQVFLPSVDFEYKPAYHIDILCSLLGETAPNAQEWKEQGLDKYGVIAVLKSDGSDAPEAAQVEKVSHETATKMLEQLGTIGQVGPSLGSFSVSASMLKGLCDEFSVELADKQAKFDTDPHFWMPMTLPEDSYVYLMSQKDVDEATSKTHYERMKAFSTSFLKSHNDMGLFGAVDVGKDACWWDYGQLQLYSKNSLLLLDDANPESKLLRKFLNLTENPMTGVLASNNVMYEHSYAFDCTIAEGTAKDSLLSHVTAKEINVDGAIVVNCVAPKITAGKGCILYNIMGEREIVAEPGQVMVAVSDESGSIMEIKSRVDIDGGQAWKEVVEGNPMSFEQVWKNNKNAQIGKIDLEREELFIKLSEKVFEP</sequence>
<keyword evidence="2" id="KW-1185">Reference proteome</keyword>
<dbReference type="Proteomes" id="UP000693970">
    <property type="component" value="Unassembled WGS sequence"/>
</dbReference>
<protein>
    <submittedName>
        <fullName evidence="1">Uncharacterized protein</fullName>
    </submittedName>
</protein>
<evidence type="ECO:0000313" key="2">
    <source>
        <dbReference type="Proteomes" id="UP000693970"/>
    </source>
</evidence>